<gene>
    <name evidence="2" type="ORF">GBAR_LOCUS2880</name>
</gene>
<keyword evidence="3" id="KW-1185">Reference proteome</keyword>
<feature type="region of interest" description="Disordered" evidence="1">
    <location>
        <begin position="1526"/>
        <end position="1570"/>
    </location>
</feature>
<feature type="compositionally biased region" description="Basic and acidic residues" evidence="1">
    <location>
        <begin position="645"/>
        <end position="670"/>
    </location>
</feature>
<feature type="compositionally biased region" description="Polar residues" evidence="1">
    <location>
        <begin position="482"/>
        <end position="496"/>
    </location>
</feature>
<feature type="region of interest" description="Disordered" evidence="1">
    <location>
        <begin position="696"/>
        <end position="728"/>
    </location>
</feature>
<comment type="caution">
    <text evidence="2">The sequence shown here is derived from an EMBL/GenBank/DDBJ whole genome shotgun (WGS) entry which is preliminary data.</text>
</comment>
<name>A0AA35R1H9_GEOBA</name>
<dbReference type="Proteomes" id="UP001174909">
    <property type="component" value="Unassembled WGS sequence"/>
</dbReference>
<proteinExistence type="predicted"/>
<feature type="region of interest" description="Disordered" evidence="1">
    <location>
        <begin position="462"/>
        <end position="507"/>
    </location>
</feature>
<reference evidence="2" key="1">
    <citation type="submission" date="2023-03" db="EMBL/GenBank/DDBJ databases">
        <authorList>
            <person name="Steffen K."/>
            <person name="Cardenas P."/>
        </authorList>
    </citation>
    <scope>NUCLEOTIDE SEQUENCE</scope>
</reference>
<feature type="region of interest" description="Disordered" evidence="1">
    <location>
        <begin position="796"/>
        <end position="846"/>
    </location>
</feature>
<feature type="compositionally biased region" description="Basic and acidic residues" evidence="1">
    <location>
        <begin position="358"/>
        <end position="372"/>
    </location>
</feature>
<feature type="region of interest" description="Disordered" evidence="1">
    <location>
        <begin position="971"/>
        <end position="993"/>
    </location>
</feature>
<dbReference type="EMBL" id="CASHTH010000395">
    <property type="protein sequence ID" value="CAI8000258.1"/>
    <property type="molecule type" value="Genomic_DNA"/>
</dbReference>
<evidence type="ECO:0000313" key="3">
    <source>
        <dbReference type="Proteomes" id="UP001174909"/>
    </source>
</evidence>
<protein>
    <submittedName>
        <fullName evidence="2">Vacuolar protein sorting-associated protein 13D</fullName>
    </submittedName>
</protein>
<evidence type="ECO:0000313" key="2">
    <source>
        <dbReference type="EMBL" id="CAI8000258.1"/>
    </source>
</evidence>
<feature type="region of interest" description="Disordered" evidence="1">
    <location>
        <begin position="358"/>
        <end position="415"/>
    </location>
</feature>
<sequence length="1570" mass="173406">MKREEEMSISTKPVEPAQSLVHMEASVVFERLGVRLLRRINRRSVRKGFSQGASSAHLIASLIFHRLSVEAKRSEDTSVLEGQLEGIKVTDLTEIGKKYRDILSMGNQPEQKAVGERIKRTGSEEAMPQFLRFSVHISPQSAISSLCRSNDVHLSISVPSIHYTHSVNLVREVEMFVSEFQEISRAVIESFSSATVGVAKGIVNEKSQFAKQLSTSLGPRGMQSAFHPTGIPPEIETVDAPLDSTPCDHLYLEILVQSPVITLPSSLHGDKCLVAYLGEISVQNSFGREGLTDSLSTSIAGVLPPERETLAIKIDRMSLHATHDAQSRELLVASGGMTSQGKWWKVLDETSAMVKIDRRVGRGEGDGIRGSEEPEERTENQANSDEEDLKIKSEKWKTGCNREEDKEDSRGEKRQVPPVWVNDELSADVVVTGEICDPLLISLPKDVFDQIRVTLKHGLYKAAPRKRKREGKASLSGHAPHSVTSSQSSQAVPKSEQSLKSKPRNDLPQTLSVSFSLPQLSLQLKHTIDANEKDLVFISFEEFTANCHKSEPHATSVGLALKSIVIEDLIQEKESDYRYILASSTKPFSGITPLRTTSSFGLQRLSLSPSPLSHSLLPLSHLMSSTPRVAPLLDSDSPLRSFTPHNDRGETSQTRLKPDTSESVKREETGSSRSETSFATPKTRFHANRIQALKMSSSEPTFAGGSEECEVTGSTLRPEGSSHGNSLRSNISGDVVGLLSIRAMFIDKEHPQFTSRFNSVGGHIDVEFSSASVIINLQTWVLLLDYLGIGIPTPPPSPSPSSLLLEEDDDEYTSPENDSLGPTDSLGLISPPSPSHPELATTTPHFLYPSPLSPTDSFPTSIFSSSLGLNPHHSISSDTQFSKTATSVSSLKYTSKISQEISNPLKSMYQTSSHGSLSLHHSNEKATIDSNSTKLSSVTDVASDCHTPLSITDKRITTDPAKSLKLPSLHSEKLSGAESLQSGCEEGDDEKGDECRSEVWGVEGKGSVDLSLKVRSLTVTFNKPEHPLAQGVVSELVARVETRRGNLQLSGKLGQASVVDLTETGDYYRERFTTTGDPALTFEIFKFGRPDPDMDRPFDISARLDLASVRYLHTMRFLKEVLAFCSHFPQLIDAFQRMKAMAQGNLEYDGPDRKARISLDVDLTGPILLIPKHAFSSEIMVGDFGHIKVTNSTRYDGDEGTLTHMNVDSGSDYDQLTTPISERSGLFSQAPPTDMSDTEEDRQRVEMRLKSRSGPCLLDCIKLELTEVDVFSALKVPLDGDKFKIVRQRGKVLKEKGELTLYIERNLFEDFCRDVPDLHIEGTLSAIHVMLDKTQLELVKGLLAMNLGETIEDFEKPSTVIRDPIAPPVAADVWTGFLFRIKFLGVQLEFLQQRQSEVPGSLEVSLALFDIQDSQFSFCSRSDQTRTVDFTNHAVIGYDTRYSGYDDDSKPSVFSEVLRPRFKTTDNRPIQIQIHVTVSPARIGATILLNKLRLIGLFDLLLSLKSFVFDSIPEKLEMDVDEVDFTPEPSLRPGKLDSQLKPWERPPPCGSTHRRQAATRGQSSTEHHRD</sequence>
<evidence type="ECO:0000256" key="1">
    <source>
        <dbReference type="SAM" id="MobiDB-lite"/>
    </source>
</evidence>
<organism evidence="2 3">
    <name type="scientific">Geodia barretti</name>
    <name type="common">Barrett's horny sponge</name>
    <dbReference type="NCBI Taxonomy" id="519541"/>
    <lineage>
        <taxon>Eukaryota</taxon>
        <taxon>Metazoa</taxon>
        <taxon>Porifera</taxon>
        <taxon>Demospongiae</taxon>
        <taxon>Heteroscleromorpha</taxon>
        <taxon>Tetractinellida</taxon>
        <taxon>Astrophorina</taxon>
        <taxon>Geodiidae</taxon>
        <taxon>Geodia</taxon>
    </lineage>
</organism>
<feature type="compositionally biased region" description="Basic and acidic residues" evidence="1">
    <location>
        <begin position="389"/>
        <end position="415"/>
    </location>
</feature>
<feature type="region of interest" description="Disordered" evidence="1">
    <location>
        <begin position="633"/>
        <end position="681"/>
    </location>
</feature>
<accession>A0AA35R1H9</accession>